<keyword evidence="10" id="KW-1185">Reference proteome</keyword>
<evidence type="ECO:0000259" key="8">
    <source>
        <dbReference type="PROSITE" id="PS50928"/>
    </source>
</evidence>
<evidence type="ECO:0000256" key="1">
    <source>
        <dbReference type="ARBA" id="ARBA00004651"/>
    </source>
</evidence>
<comment type="similarity">
    <text evidence="7">Belongs to the binding-protein-dependent transport system permease family.</text>
</comment>
<feature type="transmembrane region" description="Helical" evidence="7">
    <location>
        <begin position="227"/>
        <end position="253"/>
    </location>
</feature>
<evidence type="ECO:0000256" key="3">
    <source>
        <dbReference type="ARBA" id="ARBA00022475"/>
    </source>
</evidence>
<keyword evidence="2 7" id="KW-0813">Transport</keyword>
<accession>A0A1G8LF98</accession>
<name>A0A1G8LF98_9BACI</name>
<dbReference type="Gene3D" id="1.10.3720.10">
    <property type="entry name" value="MetI-like"/>
    <property type="match status" value="1"/>
</dbReference>
<dbReference type="CDD" id="cd06261">
    <property type="entry name" value="TM_PBP2"/>
    <property type="match status" value="1"/>
</dbReference>
<dbReference type="SUPFAM" id="SSF161098">
    <property type="entry name" value="MetI-like"/>
    <property type="match status" value="1"/>
</dbReference>
<dbReference type="Pfam" id="PF19300">
    <property type="entry name" value="BPD_transp_1_N"/>
    <property type="match status" value="1"/>
</dbReference>
<dbReference type="InterPro" id="IPR045621">
    <property type="entry name" value="BPD_transp_1_N"/>
</dbReference>
<dbReference type="GO" id="GO:0005886">
    <property type="term" value="C:plasma membrane"/>
    <property type="evidence" value="ECO:0007669"/>
    <property type="project" value="UniProtKB-SubCell"/>
</dbReference>
<dbReference type="InterPro" id="IPR000515">
    <property type="entry name" value="MetI-like"/>
</dbReference>
<protein>
    <submittedName>
        <fullName evidence="9">Peptide/nickel transport system permease protein</fullName>
    </submittedName>
</protein>
<keyword evidence="5 7" id="KW-1133">Transmembrane helix</keyword>
<comment type="subcellular location">
    <subcellularLocation>
        <location evidence="1 7">Cell membrane</location>
        <topology evidence="1 7">Multi-pass membrane protein</topology>
    </subcellularLocation>
</comment>
<evidence type="ECO:0000313" key="10">
    <source>
        <dbReference type="Proteomes" id="UP000198853"/>
    </source>
</evidence>
<proteinExistence type="inferred from homology"/>
<dbReference type="PANTHER" id="PTHR43163">
    <property type="entry name" value="DIPEPTIDE TRANSPORT SYSTEM PERMEASE PROTEIN DPPB-RELATED"/>
    <property type="match status" value="1"/>
</dbReference>
<dbReference type="OrthoDB" id="9773683at2"/>
<evidence type="ECO:0000256" key="4">
    <source>
        <dbReference type="ARBA" id="ARBA00022692"/>
    </source>
</evidence>
<sequence length="306" mass="33735">MHIFIIRRLLQLIPVIIGVTLVAFLIIQLIPGDAAQVMAGEAASEEQLEQVRENLGLNEPLYVQYGLFLADLAQFDLGESVRTGQPVMELVAPRFWITLELAFWGLVVAVSVGLFLGILAANKQNSFRDFGTMAAAVIGLSMPNFWLGLMLMYVFANQLGWLPTSGWGDWQQIFLPAITMGTAGAAIIARMTRSAMLEVIGEDYVRTARAKGVKERFVIYKHALRNALIPVVTVIGLQFGYFLSGAVLTESVFSINGLGRLVVDAIAQRDFPVVQGTVIVLALTFVFVNFVVDVLYRVLNKRIELN</sequence>
<reference evidence="9 10" key="1">
    <citation type="submission" date="2016-10" db="EMBL/GenBank/DDBJ databases">
        <authorList>
            <person name="de Groot N.N."/>
        </authorList>
    </citation>
    <scope>NUCLEOTIDE SEQUENCE [LARGE SCALE GENOMIC DNA]</scope>
    <source>
        <strain evidence="9 10">DSM 21771</strain>
    </source>
</reference>
<evidence type="ECO:0000256" key="6">
    <source>
        <dbReference type="ARBA" id="ARBA00023136"/>
    </source>
</evidence>
<dbReference type="GO" id="GO:0055085">
    <property type="term" value="P:transmembrane transport"/>
    <property type="evidence" value="ECO:0007669"/>
    <property type="project" value="InterPro"/>
</dbReference>
<dbReference type="PROSITE" id="PS50928">
    <property type="entry name" value="ABC_TM1"/>
    <property type="match status" value="1"/>
</dbReference>
<feature type="transmembrane region" description="Helical" evidence="7">
    <location>
        <begin position="273"/>
        <end position="296"/>
    </location>
</feature>
<evidence type="ECO:0000256" key="5">
    <source>
        <dbReference type="ARBA" id="ARBA00022989"/>
    </source>
</evidence>
<dbReference type="InterPro" id="IPR035906">
    <property type="entry name" value="MetI-like_sf"/>
</dbReference>
<evidence type="ECO:0000256" key="2">
    <source>
        <dbReference type="ARBA" id="ARBA00022448"/>
    </source>
</evidence>
<gene>
    <name evidence="9" type="ORF">SAMN04488123_10351</name>
</gene>
<feature type="transmembrane region" description="Helical" evidence="7">
    <location>
        <begin position="133"/>
        <end position="155"/>
    </location>
</feature>
<feature type="transmembrane region" description="Helical" evidence="7">
    <location>
        <begin position="101"/>
        <end position="121"/>
    </location>
</feature>
<dbReference type="Pfam" id="PF00528">
    <property type="entry name" value="BPD_transp_1"/>
    <property type="match status" value="1"/>
</dbReference>
<dbReference type="EMBL" id="FNEN01000003">
    <property type="protein sequence ID" value="SDI54147.1"/>
    <property type="molecule type" value="Genomic_DNA"/>
</dbReference>
<keyword evidence="4 7" id="KW-0812">Transmembrane</keyword>
<dbReference type="RefSeq" id="WP_090396503.1">
    <property type="nucleotide sequence ID" value="NZ_FNEN01000003.1"/>
</dbReference>
<feature type="domain" description="ABC transmembrane type-1" evidence="8">
    <location>
        <begin position="95"/>
        <end position="296"/>
    </location>
</feature>
<keyword evidence="6 7" id="KW-0472">Membrane</keyword>
<keyword evidence="3" id="KW-1003">Cell membrane</keyword>
<dbReference type="Proteomes" id="UP000198853">
    <property type="component" value="Unassembled WGS sequence"/>
</dbReference>
<organism evidence="9 10">
    <name type="scientific">Natribacillus halophilus</name>
    <dbReference type="NCBI Taxonomy" id="549003"/>
    <lineage>
        <taxon>Bacteria</taxon>
        <taxon>Bacillati</taxon>
        <taxon>Bacillota</taxon>
        <taxon>Bacilli</taxon>
        <taxon>Bacillales</taxon>
        <taxon>Bacillaceae</taxon>
        <taxon>Natribacillus</taxon>
    </lineage>
</organism>
<feature type="transmembrane region" description="Helical" evidence="7">
    <location>
        <begin position="12"/>
        <end position="30"/>
    </location>
</feature>
<evidence type="ECO:0000313" key="9">
    <source>
        <dbReference type="EMBL" id="SDI54147.1"/>
    </source>
</evidence>
<dbReference type="PANTHER" id="PTHR43163:SF6">
    <property type="entry name" value="DIPEPTIDE TRANSPORT SYSTEM PERMEASE PROTEIN DPPB-RELATED"/>
    <property type="match status" value="1"/>
</dbReference>
<dbReference type="AlphaFoldDB" id="A0A1G8LF98"/>
<feature type="transmembrane region" description="Helical" evidence="7">
    <location>
        <begin position="170"/>
        <end position="189"/>
    </location>
</feature>
<evidence type="ECO:0000256" key="7">
    <source>
        <dbReference type="RuleBase" id="RU363032"/>
    </source>
</evidence>